<accession>A0AAV5EAY6</accession>
<comment type="caution">
    <text evidence="2">The sequence shown here is derived from an EMBL/GenBank/DDBJ whole genome shotgun (WGS) entry which is preliminary data.</text>
</comment>
<evidence type="ECO:0000259" key="1">
    <source>
        <dbReference type="Pfam" id="PF23635"/>
    </source>
</evidence>
<dbReference type="Proteomes" id="UP001054889">
    <property type="component" value="Unassembled WGS sequence"/>
</dbReference>
<dbReference type="PANTHER" id="PTHR33207">
    <property type="entry name" value="F-BOX DOMAIN CONTAINING PROTEIN-RELATED"/>
    <property type="match status" value="1"/>
</dbReference>
<sequence length="409" mass="45379">MNAETSYSPPASKVLGNDDLLGEILHRVDSPTTLVRAAAVAKRWLRVASGRVFLRRYRARHPPRLLGFFVTGDWMPRPEFVPMNAELTSAAVRRAAGSVFDTFPEYWSCVWDSRNGRVLLEFRDHVQRLFVRDVLQDPEGAMAELPPRPPALDDRFHAALLPDADEEDDDAACYLVNVHEDEGRSVSAEVTVLRRSGAWSLLCSAKAELAAPPGRIPMVTLLAGGKVYNVTEAGYIVCVDLATARLSAVDLPDGAAYDHERFGNLVPCRGDDSVLYLFHVEGDKLSVWLRWMDDDDGNQQVAGGWVLRDTVSVKETCGDLIELEQGSYLSKVDVVGVGDNAEFAFLELGVGDCDTYFVVYLHLGSRKAEMVYQRQRDQGNHDIIQVFPFTTAWPPVFPALASDEGDKHL</sequence>
<keyword evidence="3" id="KW-1185">Reference proteome</keyword>
<dbReference type="Pfam" id="PF23635">
    <property type="entry name" value="Beta-prop_AT5G49610-like"/>
    <property type="match status" value="1"/>
</dbReference>
<dbReference type="InterPro" id="IPR036047">
    <property type="entry name" value="F-box-like_dom_sf"/>
</dbReference>
<reference evidence="2" key="1">
    <citation type="journal article" date="2018" name="DNA Res.">
        <title>Multiple hybrid de novo genome assembly of finger millet, an orphan allotetraploid crop.</title>
        <authorList>
            <person name="Hatakeyama M."/>
            <person name="Aluri S."/>
            <person name="Balachadran M.T."/>
            <person name="Sivarajan S.R."/>
            <person name="Patrignani A."/>
            <person name="Gruter S."/>
            <person name="Poveda L."/>
            <person name="Shimizu-Inatsugi R."/>
            <person name="Baeten J."/>
            <person name="Francoijs K.J."/>
            <person name="Nataraja K.N."/>
            <person name="Reddy Y.A.N."/>
            <person name="Phadnis S."/>
            <person name="Ravikumar R.L."/>
            <person name="Schlapbach R."/>
            <person name="Sreeman S.M."/>
            <person name="Shimizu K.K."/>
        </authorList>
    </citation>
    <scope>NUCLEOTIDE SEQUENCE</scope>
</reference>
<evidence type="ECO:0000313" key="3">
    <source>
        <dbReference type="Proteomes" id="UP001054889"/>
    </source>
</evidence>
<gene>
    <name evidence="2" type="primary">gb06936</name>
    <name evidence="2" type="ORF">PR202_gb06936</name>
</gene>
<dbReference type="SUPFAM" id="SSF81383">
    <property type="entry name" value="F-box domain"/>
    <property type="match status" value="1"/>
</dbReference>
<dbReference type="InterPro" id="IPR056594">
    <property type="entry name" value="AT5G49610-like_b-prop"/>
</dbReference>
<organism evidence="2 3">
    <name type="scientific">Eleusine coracana subsp. coracana</name>
    <dbReference type="NCBI Taxonomy" id="191504"/>
    <lineage>
        <taxon>Eukaryota</taxon>
        <taxon>Viridiplantae</taxon>
        <taxon>Streptophyta</taxon>
        <taxon>Embryophyta</taxon>
        <taxon>Tracheophyta</taxon>
        <taxon>Spermatophyta</taxon>
        <taxon>Magnoliopsida</taxon>
        <taxon>Liliopsida</taxon>
        <taxon>Poales</taxon>
        <taxon>Poaceae</taxon>
        <taxon>PACMAD clade</taxon>
        <taxon>Chloridoideae</taxon>
        <taxon>Cynodonteae</taxon>
        <taxon>Eleusininae</taxon>
        <taxon>Eleusine</taxon>
    </lineage>
</organism>
<dbReference type="EMBL" id="BQKI01000074">
    <property type="protein sequence ID" value="GJN19641.1"/>
    <property type="molecule type" value="Genomic_DNA"/>
</dbReference>
<feature type="domain" description="F-box protein AT5G49610-like beta-propeller" evidence="1">
    <location>
        <begin position="110"/>
        <end position="397"/>
    </location>
</feature>
<dbReference type="AlphaFoldDB" id="A0AAV5EAY6"/>
<protein>
    <recommendedName>
        <fullName evidence="1">F-box protein AT5G49610-like beta-propeller domain-containing protein</fullName>
    </recommendedName>
</protein>
<evidence type="ECO:0000313" key="2">
    <source>
        <dbReference type="EMBL" id="GJN19641.1"/>
    </source>
</evidence>
<proteinExistence type="predicted"/>
<reference evidence="2" key="2">
    <citation type="submission" date="2021-12" db="EMBL/GenBank/DDBJ databases">
        <title>Resequencing data analysis of finger millet.</title>
        <authorList>
            <person name="Hatakeyama M."/>
            <person name="Aluri S."/>
            <person name="Balachadran M.T."/>
            <person name="Sivarajan S.R."/>
            <person name="Poveda L."/>
            <person name="Shimizu-Inatsugi R."/>
            <person name="Schlapbach R."/>
            <person name="Sreeman S.M."/>
            <person name="Shimizu K.K."/>
        </authorList>
    </citation>
    <scope>NUCLEOTIDE SEQUENCE</scope>
</reference>
<name>A0AAV5EAY6_ELECO</name>